<accession>A0A9W5WUU0</accession>
<keyword evidence="3" id="KW-0472">Membrane</keyword>
<dbReference type="Gene3D" id="2.60.120.560">
    <property type="entry name" value="Exo-inulinase, domain 1"/>
    <property type="match status" value="1"/>
</dbReference>
<name>A0A9W5WUU0_BABOV</name>
<proteinExistence type="predicted"/>
<comment type="caution">
    <text evidence="3">The sequence shown here is derived from an EMBL/GenBank/DDBJ whole genome shotgun (WGS) entry which is preliminary data.</text>
</comment>
<evidence type="ECO:0000313" key="3">
    <source>
        <dbReference type="EMBL" id="GFE54209.1"/>
    </source>
</evidence>
<feature type="chain" id="PRO_5040774883" evidence="2">
    <location>
        <begin position="23"/>
        <end position="419"/>
    </location>
</feature>
<evidence type="ECO:0000256" key="2">
    <source>
        <dbReference type="SAM" id="SignalP"/>
    </source>
</evidence>
<dbReference type="Proteomes" id="UP001057455">
    <property type="component" value="Unassembled WGS sequence"/>
</dbReference>
<feature type="compositionally biased region" description="Basic and acidic residues" evidence="1">
    <location>
        <begin position="34"/>
        <end position="53"/>
    </location>
</feature>
<gene>
    <name evidence="3" type="ORF">BaOVIS_016130</name>
</gene>
<dbReference type="EMBL" id="BLIY01000010">
    <property type="protein sequence ID" value="GFE54209.1"/>
    <property type="molecule type" value="Genomic_DNA"/>
</dbReference>
<keyword evidence="3" id="KW-0812">Transmembrane</keyword>
<feature type="region of interest" description="Disordered" evidence="1">
    <location>
        <begin position="23"/>
        <end position="68"/>
    </location>
</feature>
<sequence>MLGVTYIAILAVALPQWTSVSAEEVDRHHPKKQSRSEEVHTHSRENGTNAHDKHLGRKHESHRSGRKAGVLAQEISLLQAVPPITANVLDIGTPKGAASGNQSFAANAITSTSTDPEGVVTGSVVIPPATDANGSATAVTGGTGPVVVSPATGGVAANAQAVNAAPVASTPNALQPAQQVQATPTAEDNGSSNNFVCSYLWFLYDGCNKTNQQDTVSVPQNNTVAVAKEDEQPIPPVISTSCTIYGTTVLSLNDFKDAEENGWILISDSNTPKITHNKQVNLDKPAKLPLKATLCNAATYEATIKLGVDSIGGFIIRGSEQDFVVFEMNTLAKTATLKSVNGAYQDIITEVSCDQINSQFVQKVQINDTGYKGQIEIFVDGRKLITATRMPYKSNGFFGLYISQGNATFGDLSVVPING</sequence>
<dbReference type="AlphaFoldDB" id="A0A9W5WUU0"/>
<keyword evidence="4" id="KW-1185">Reference proteome</keyword>
<reference evidence="3" key="1">
    <citation type="submission" date="2019-12" db="EMBL/GenBank/DDBJ databases">
        <title>Genome sequence of Babesia ovis.</title>
        <authorList>
            <person name="Yamagishi J."/>
            <person name="Sevinc F."/>
            <person name="Xuan X."/>
        </authorList>
    </citation>
    <scope>NUCLEOTIDE SEQUENCE</scope>
    <source>
        <strain evidence="3">Selcuk</strain>
    </source>
</reference>
<protein>
    <submittedName>
        <fullName evidence="3">Transmembrane protein, putative</fullName>
    </submittedName>
</protein>
<organism evidence="3 4">
    <name type="scientific">Babesia ovis</name>
    <dbReference type="NCBI Taxonomy" id="5869"/>
    <lineage>
        <taxon>Eukaryota</taxon>
        <taxon>Sar</taxon>
        <taxon>Alveolata</taxon>
        <taxon>Apicomplexa</taxon>
        <taxon>Aconoidasida</taxon>
        <taxon>Piroplasmida</taxon>
        <taxon>Babesiidae</taxon>
        <taxon>Babesia</taxon>
    </lineage>
</organism>
<feature type="compositionally biased region" description="Basic residues" evidence="1">
    <location>
        <begin position="54"/>
        <end position="66"/>
    </location>
</feature>
<feature type="signal peptide" evidence="2">
    <location>
        <begin position="1"/>
        <end position="22"/>
    </location>
</feature>
<keyword evidence="2" id="KW-0732">Signal</keyword>
<dbReference type="OrthoDB" id="361987at2759"/>
<evidence type="ECO:0000313" key="4">
    <source>
        <dbReference type="Proteomes" id="UP001057455"/>
    </source>
</evidence>
<evidence type="ECO:0000256" key="1">
    <source>
        <dbReference type="SAM" id="MobiDB-lite"/>
    </source>
</evidence>